<reference evidence="10 11" key="1">
    <citation type="submission" date="2016-12" db="EMBL/GenBank/DDBJ databases">
        <title>Candidatus Reconcilibacillus cellulovorans genome.</title>
        <authorList>
            <person name="Kolinko S."/>
            <person name="Wu Y.-W."/>
            <person name="Tachea F."/>
            <person name="Denzel E."/>
            <person name="Hiras J."/>
            <person name="Baecker N."/>
            <person name="Chan L.J."/>
            <person name="Eichorst S.A."/>
            <person name="Frey D."/>
            <person name="Adams P.D."/>
            <person name="Pray T."/>
            <person name="Tanjore D."/>
            <person name="Petzold C.J."/>
            <person name="Gladden J.M."/>
            <person name="Simmons B.A."/>
            <person name="Singer S.W."/>
        </authorList>
    </citation>
    <scope>NUCLEOTIDE SEQUENCE [LARGE SCALE GENOMIC DNA]</scope>
    <source>
        <strain evidence="10">JTherm</strain>
    </source>
</reference>
<dbReference type="PANTHER" id="PTHR30477">
    <property type="entry name" value="ABC-TRANSPORTER METAL-BINDING PROTEIN"/>
    <property type="match status" value="1"/>
</dbReference>
<dbReference type="GO" id="GO:0043190">
    <property type="term" value="C:ATP-binding cassette (ABC) transporter complex"/>
    <property type="evidence" value="ECO:0007669"/>
    <property type="project" value="InterPro"/>
</dbReference>
<keyword evidence="6 9" id="KW-1133">Transmembrane helix</keyword>
<dbReference type="PANTHER" id="PTHR30477:SF3">
    <property type="entry name" value="METAL TRANSPORT SYSTEM MEMBRANE PROTEIN CT_069-RELATED"/>
    <property type="match status" value="1"/>
</dbReference>
<comment type="similarity">
    <text evidence="2 8">Belongs to the ABC-3 integral membrane protein family.</text>
</comment>
<dbReference type="GO" id="GO:0055085">
    <property type="term" value="P:transmembrane transport"/>
    <property type="evidence" value="ECO:0007669"/>
    <property type="project" value="InterPro"/>
</dbReference>
<evidence type="ECO:0000256" key="3">
    <source>
        <dbReference type="ARBA" id="ARBA00022448"/>
    </source>
</evidence>
<feature type="transmembrane region" description="Helical" evidence="9">
    <location>
        <begin position="254"/>
        <end position="274"/>
    </location>
</feature>
<name>A0A2A6DYR7_9BACL</name>
<keyword evidence="5 8" id="KW-0812">Transmembrane</keyword>
<dbReference type="InterPro" id="IPR001626">
    <property type="entry name" value="ABC_TroCD"/>
</dbReference>
<dbReference type="CDD" id="cd06550">
    <property type="entry name" value="TM_ABC_iron-siderophores_like"/>
    <property type="match status" value="1"/>
</dbReference>
<evidence type="ECO:0000313" key="10">
    <source>
        <dbReference type="EMBL" id="PDO09679.1"/>
    </source>
</evidence>
<feature type="transmembrane region" description="Helical" evidence="9">
    <location>
        <begin position="44"/>
        <end position="60"/>
    </location>
</feature>
<evidence type="ECO:0000256" key="6">
    <source>
        <dbReference type="ARBA" id="ARBA00022989"/>
    </source>
</evidence>
<evidence type="ECO:0000256" key="4">
    <source>
        <dbReference type="ARBA" id="ARBA00022475"/>
    </source>
</evidence>
<feature type="transmembrane region" description="Helical" evidence="9">
    <location>
        <begin position="12"/>
        <end position="32"/>
    </location>
</feature>
<evidence type="ECO:0000256" key="2">
    <source>
        <dbReference type="ARBA" id="ARBA00008034"/>
    </source>
</evidence>
<gene>
    <name evidence="10" type="ORF">BLM47_11270</name>
</gene>
<dbReference type="AlphaFoldDB" id="A0A2A6DYR7"/>
<feature type="transmembrane region" description="Helical" evidence="9">
    <location>
        <begin position="230"/>
        <end position="248"/>
    </location>
</feature>
<evidence type="ECO:0000256" key="8">
    <source>
        <dbReference type="RuleBase" id="RU003943"/>
    </source>
</evidence>
<evidence type="ECO:0000256" key="1">
    <source>
        <dbReference type="ARBA" id="ARBA00004651"/>
    </source>
</evidence>
<dbReference type="InterPro" id="IPR037294">
    <property type="entry name" value="ABC_BtuC-like"/>
</dbReference>
<keyword evidence="4" id="KW-1003">Cell membrane</keyword>
<feature type="transmembrane region" description="Helical" evidence="9">
    <location>
        <begin position="98"/>
        <end position="116"/>
    </location>
</feature>
<protein>
    <submittedName>
        <fullName evidence="10">Manganese ABC transporter</fullName>
    </submittedName>
</protein>
<proteinExistence type="inferred from homology"/>
<organism evidence="10 11">
    <name type="scientific">Candidatus Reconcilbacillus cellulovorans</name>
    <dbReference type="NCBI Taxonomy" id="1906605"/>
    <lineage>
        <taxon>Bacteria</taxon>
        <taxon>Bacillati</taxon>
        <taxon>Bacillota</taxon>
        <taxon>Bacilli</taxon>
        <taxon>Bacillales</taxon>
        <taxon>Paenibacillaceae</taxon>
        <taxon>Candidatus Reconcilbacillus</taxon>
    </lineage>
</organism>
<keyword evidence="7 9" id="KW-0472">Membrane</keyword>
<dbReference type="GO" id="GO:0010043">
    <property type="term" value="P:response to zinc ion"/>
    <property type="evidence" value="ECO:0007669"/>
    <property type="project" value="TreeGrafter"/>
</dbReference>
<dbReference type="Proteomes" id="UP000243688">
    <property type="component" value="Unassembled WGS sequence"/>
</dbReference>
<dbReference type="Gene3D" id="1.10.3470.10">
    <property type="entry name" value="ABC transporter involved in vitamin B12 uptake, BtuC"/>
    <property type="match status" value="1"/>
</dbReference>
<evidence type="ECO:0000256" key="7">
    <source>
        <dbReference type="ARBA" id="ARBA00023136"/>
    </source>
</evidence>
<evidence type="ECO:0000256" key="9">
    <source>
        <dbReference type="SAM" id="Phobius"/>
    </source>
</evidence>
<comment type="subcellular location">
    <subcellularLocation>
        <location evidence="1 8">Cell membrane</location>
        <topology evidence="1 8">Multi-pass membrane protein</topology>
    </subcellularLocation>
</comment>
<dbReference type="Pfam" id="PF00950">
    <property type="entry name" value="ABC-3"/>
    <property type="match status" value="1"/>
</dbReference>
<dbReference type="EMBL" id="MOXJ01000031">
    <property type="protein sequence ID" value="PDO09679.1"/>
    <property type="molecule type" value="Genomic_DNA"/>
</dbReference>
<comment type="caution">
    <text evidence="10">The sequence shown here is derived from an EMBL/GenBank/DDBJ whole genome shotgun (WGS) entry which is preliminary data.</text>
</comment>
<evidence type="ECO:0000256" key="5">
    <source>
        <dbReference type="ARBA" id="ARBA00022692"/>
    </source>
</evidence>
<sequence>MPLSDVWSDPNVRWVLLGCMLLGLSGGVIGSFTYIRRQSLTGDVLAHAALPGVCLAYMAIGAKSVWAFVVGAALAGWAAVLCVGLLVRRSRLKADTALAAALSVFFGFGVVLLTFIQRGEGGNVSGLDAFLFGQAAAMTAGDVRAMATLSAVVLAAGVLFFKEFKLTGFDPEFARSIGFSAGRIDALLMSLVVVTVVAGIQAVGVVLMSAFLIAPAVAARCWTERFGRMVALAGVFGAVSGWAGGYAGTFSHQLPTGALAVLAASALFVLSLLFSPRRGLLARAVRRFVQRRMTRAEFRRAAVGVKKP</sequence>
<keyword evidence="3 8" id="KW-0813">Transport</keyword>
<dbReference type="SUPFAM" id="SSF81345">
    <property type="entry name" value="ABC transporter involved in vitamin B12 uptake, BtuC"/>
    <property type="match status" value="1"/>
</dbReference>
<feature type="transmembrane region" description="Helical" evidence="9">
    <location>
        <begin position="66"/>
        <end position="86"/>
    </location>
</feature>
<feature type="transmembrane region" description="Helical" evidence="9">
    <location>
        <begin position="200"/>
        <end position="218"/>
    </location>
</feature>
<evidence type="ECO:0000313" key="11">
    <source>
        <dbReference type="Proteomes" id="UP000243688"/>
    </source>
</evidence>
<accession>A0A2A6DYR7</accession>